<protein>
    <submittedName>
        <fullName evidence="4">Microcin C transport system substrate-binding protein</fullName>
    </submittedName>
</protein>
<dbReference type="RefSeq" id="WP_084523166.1">
    <property type="nucleotide sequence ID" value="NZ_FQUZ01000024.1"/>
</dbReference>
<dbReference type="PANTHER" id="PTHR30290:SF64">
    <property type="entry name" value="ABC TRANSPORTER PERIPLASMIC BINDING PROTEIN"/>
    <property type="match status" value="1"/>
</dbReference>
<dbReference type="GO" id="GO:0015833">
    <property type="term" value="P:peptide transport"/>
    <property type="evidence" value="ECO:0007669"/>
    <property type="project" value="TreeGrafter"/>
</dbReference>
<keyword evidence="5" id="KW-1185">Reference proteome</keyword>
<dbReference type="PIRSF" id="PIRSF002741">
    <property type="entry name" value="MppA"/>
    <property type="match status" value="1"/>
</dbReference>
<organism evidence="4 5">
    <name type="scientific">Lampropedia hyalina DSM 16112</name>
    <dbReference type="NCBI Taxonomy" id="1122156"/>
    <lineage>
        <taxon>Bacteria</taxon>
        <taxon>Pseudomonadati</taxon>
        <taxon>Pseudomonadota</taxon>
        <taxon>Betaproteobacteria</taxon>
        <taxon>Burkholderiales</taxon>
        <taxon>Comamonadaceae</taxon>
        <taxon>Lampropedia</taxon>
    </lineage>
</organism>
<dbReference type="Pfam" id="PF00496">
    <property type="entry name" value="SBP_bac_5"/>
    <property type="match status" value="1"/>
</dbReference>
<sequence>MPHPQPSRQPQPAILKQLCIRLAFGLLASLPAWADSGVRHAYALWGEAKYPADFSHFDYANPDAPKGGELRLVSNLRSSTFDKYNPFTIRGSAPAYLESLLFESLLTGSLDETATGYGLLAESVEVAPDGLSATFRLRPQARFHHGKPVLAEDVRHSYETLISPQAMPAYATVLADVESAVVVDERTIRFHFRQPNRELPLLVGSLPIFSRDWGVVDGKAKPFDAVITDIPIGSGPYRIGPVVFGRDVTYVRDPDYWGADLNVNRGSHNFDRIHIPIYQDHTARLEALKAGEFDLMQFHSAGDWARRVKGRRFDSGELVKTEFEHSNPTGFQSYLLNVRNPLLQDVRVRQALSLAMDYEWMNQRLFYNAYRRVQGIFGNTACHAEGAPSEKERALLEPWREQVQPAVFAPIEAPPRTDGTHSLRDNLRQASALLAEAGWQVQNGQLRNAQGQRMVLEYLTSGEASIRTVSPWMRNLEKLGIDLRFRSVDFAVYLQRMRNFEFDIISLNLQGTHNPGQEYAQLFGSAAADQPDSSNYTGLKNPAVDALIEQMVQANTVDDFNTACRALERVIVSERVLIPQWYASTYRIAYNAHRLRHQSPMPPYTPVGRHVENWVMSYWWSADARP</sequence>
<gene>
    <name evidence="4" type="ORF">SAMN02745117_02055</name>
</gene>
<dbReference type="GO" id="GO:0043190">
    <property type="term" value="C:ATP-binding cassette (ABC) transporter complex"/>
    <property type="evidence" value="ECO:0007669"/>
    <property type="project" value="InterPro"/>
</dbReference>
<dbReference type="SUPFAM" id="SSF53850">
    <property type="entry name" value="Periplasmic binding protein-like II"/>
    <property type="match status" value="1"/>
</dbReference>
<dbReference type="InterPro" id="IPR039424">
    <property type="entry name" value="SBP_5"/>
</dbReference>
<dbReference type="CDD" id="cd08497">
    <property type="entry name" value="MbnE-like"/>
    <property type="match status" value="1"/>
</dbReference>
<dbReference type="GO" id="GO:0042884">
    <property type="term" value="P:microcin transport"/>
    <property type="evidence" value="ECO:0007669"/>
    <property type="project" value="TreeGrafter"/>
</dbReference>
<dbReference type="AlphaFoldDB" id="A0A1M5C2G7"/>
<feature type="domain" description="Solute-binding protein family 5" evidence="3">
    <location>
        <begin position="118"/>
        <end position="527"/>
    </location>
</feature>
<proteinExistence type="predicted"/>
<feature type="signal peptide" evidence="2">
    <location>
        <begin position="1"/>
        <end position="34"/>
    </location>
</feature>
<evidence type="ECO:0000256" key="1">
    <source>
        <dbReference type="ARBA" id="ARBA00022729"/>
    </source>
</evidence>
<dbReference type="GO" id="GO:0030288">
    <property type="term" value="C:outer membrane-bounded periplasmic space"/>
    <property type="evidence" value="ECO:0007669"/>
    <property type="project" value="TreeGrafter"/>
</dbReference>
<evidence type="ECO:0000313" key="5">
    <source>
        <dbReference type="Proteomes" id="UP000184327"/>
    </source>
</evidence>
<feature type="chain" id="PRO_5012815854" evidence="2">
    <location>
        <begin position="35"/>
        <end position="626"/>
    </location>
</feature>
<dbReference type="Gene3D" id="3.10.105.10">
    <property type="entry name" value="Dipeptide-binding Protein, Domain 3"/>
    <property type="match status" value="1"/>
</dbReference>
<dbReference type="GO" id="GO:1904680">
    <property type="term" value="F:peptide transmembrane transporter activity"/>
    <property type="evidence" value="ECO:0007669"/>
    <property type="project" value="TreeGrafter"/>
</dbReference>
<dbReference type="InterPro" id="IPR030678">
    <property type="entry name" value="Peptide/Ni-bd"/>
</dbReference>
<name>A0A1M5C2G7_9BURK</name>
<evidence type="ECO:0000313" key="4">
    <source>
        <dbReference type="EMBL" id="SHF48856.1"/>
    </source>
</evidence>
<dbReference type="PANTHER" id="PTHR30290">
    <property type="entry name" value="PERIPLASMIC BINDING COMPONENT OF ABC TRANSPORTER"/>
    <property type="match status" value="1"/>
</dbReference>
<dbReference type="EMBL" id="FQUZ01000024">
    <property type="protein sequence ID" value="SHF48856.1"/>
    <property type="molecule type" value="Genomic_DNA"/>
</dbReference>
<reference evidence="4 5" key="1">
    <citation type="submission" date="2016-11" db="EMBL/GenBank/DDBJ databases">
        <authorList>
            <person name="Jaros S."/>
            <person name="Januszkiewicz K."/>
            <person name="Wedrychowicz H."/>
        </authorList>
    </citation>
    <scope>NUCLEOTIDE SEQUENCE [LARGE SCALE GENOMIC DNA]</scope>
    <source>
        <strain evidence="4 5">DSM 16112</strain>
    </source>
</reference>
<dbReference type="InterPro" id="IPR000914">
    <property type="entry name" value="SBP_5_dom"/>
</dbReference>
<dbReference type="OrthoDB" id="9803988at2"/>
<dbReference type="Gene3D" id="3.40.190.10">
    <property type="entry name" value="Periplasmic binding protein-like II"/>
    <property type="match status" value="1"/>
</dbReference>
<evidence type="ECO:0000256" key="2">
    <source>
        <dbReference type="SAM" id="SignalP"/>
    </source>
</evidence>
<evidence type="ECO:0000259" key="3">
    <source>
        <dbReference type="Pfam" id="PF00496"/>
    </source>
</evidence>
<dbReference type="Proteomes" id="UP000184327">
    <property type="component" value="Unassembled WGS sequence"/>
</dbReference>
<accession>A0A1M5C2G7</accession>
<dbReference type="STRING" id="1122156.SAMN02745117_02055"/>
<keyword evidence="1 2" id="KW-0732">Signal</keyword>